<accession>A0AA39MEY9</accession>
<dbReference type="AlphaFoldDB" id="A0AA39MEY9"/>
<comment type="caution">
    <text evidence="1">The sequence shown here is derived from an EMBL/GenBank/DDBJ whole genome shotgun (WGS) entry which is preliminary data.</text>
</comment>
<dbReference type="Proteomes" id="UP001175226">
    <property type="component" value="Unassembled WGS sequence"/>
</dbReference>
<protein>
    <submittedName>
        <fullName evidence="1">Uncharacterized protein</fullName>
    </submittedName>
</protein>
<evidence type="ECO:0000313" key="1">
    <source>
        <dbReference type="EMBL" id="KAK0431284.1"/>
    </source>
</evidence>
<evidence type="ECO:0000313" key="2">
    <source>
        <dbReference type="Proteomes" id="UP001175226"/>
    </source>
</evidence>
<organism evidence="1 2">
    <name type="scientific">Armillaria borealis</name>
    <dbReference type="NCBI Taxonomy" id="47425"/>
    <lineage>
        <taxon>Eukaryota</taxon>
        <taxon>Fungi</taxon>
        <taxon>Dikarya</taxon>
        <taxon>Basidiomycota</taxon>
        <taxon>Agaricomycotina</taxon>
        <taxon>Agaricomycetes</taxon>
        <taxon>Agaricomycetidae</taxon>
        <taxon>Agaricales</taxon>
        <taxon>Marasmiineae</taxon>
        <taxon>Physalacriaceae</taxon>
        <taxon>Armillaria</taxon>
    </lineage>
</organism>
<gene>
    <name evidence="1" type="ORF">EV421DRAFT_1854414</name>
</gene>
<reference evidence="1" key="1">
    <citation type="submission" date="2023-06" db="EMBL/GenBank/DDBJ databases">
        <authorList>
            <consortium name="Lawrence Berkeley National Laboratory"/>
            <person name="Ahrendt S."/>
            <person name="Sahu N."/>
            <person name="Indic B."/>
            <person name="Wong-Bajracharya J."/>
            <person name="Merenyi Z."/>
            <person name="Ke H.-M."/>
            <person name="Monk M."/>
            <person name="Kocsube S."/>
            <person name="Drula E."/>
            <person name="Lipzen A."/>
            <person name="Balint B."/>
            <person name="Henrissat B."/>
            <person name="Andreopoulos B."/>
            <person name="Martin F.M."/>
            <person name="Harder C.B."/>
            <person name="Rigling D."/>
            <person name="Ford K.L."/>
            <person name="Foster G.D."/>
            <person name="Pangilinan J."/>
            <person name="Papanicolaou A."/>
            <person name="Barry K."/>
            <person name="LaButti K."/>
            <person name="Viragh M."/>
            <person name="Koriabine M."/>
            <person name="Yan M."/>
            <person name="Riley R."/>
            <person name="Champramary S."/>
            <person name="Plett K.L."/>
            <person name="Tsai I.J."/>
            <person name="Slot J."/>
            <person name="Sipos G."/>
            <person name="Plett J."/>
            <person name="Nagy L.G."/>
            <person name="Grigoriev I.V."/>
        </authorList>
    </citation>
    <scope>NUCLEOTIDE SEQUENCE</scope>
    <source>
        <strain evidence="1">FPL87.14</strain>
    </source>
</reference>
<name>A0AA39MEY9_9AGAR</name>
<keyword evidence="2" id="KW-1185">Reference proteome</keyword>
<dbReference type="EMBL" id="JAUEPT010000118">
    <property type="protein sequence ID" value="KAK0431284.1"/>
    <property type="molecule type" value="Genomic_DNA"/>
</dbReference>
<proteinExistence type="predicted"/>
<sequence length="391" mass="43968">MDTHALAWLFNMSSNPSVQTIIVQSTGALPLASVELLKQHAKGISEMCSALSFLLLSPIEEEGRFDCLARAGLCLSNVHSNTCKDLPKLEKNRSSPEIYAELLAIYPKVFCDSDDLEQVLNLVKAQFMGSADQVLLLQPIVWGYLLQKLLPLNLHSWDSVSSLIQPLFSVISPSYWHADYKPLPLFLGRDQLKICLTSDTIHQNSYPVRLENAVYKHLSPYVADAIFQCFRDASDSVFHSDPSNEFPAPQDPWLHALLTMAGLPSIQKVPITNPSIDSFFGRVLGNIRTFMGVHESDLLDDKFSSFNLDANHYSVLKLLYTLISSEEFGGASMQRLDQHITLVTFLRVLNSTYPHPCFLPEDWCTPFMASKFVQIAFQDKTQTLQDNDSQY</sequence>